<proteinExistence type="predicted"/>
<accession>A0A6M3J327</accession>
<reference evidence="1" key="1">
    <citation type="submission" date="2020-03" db="EMBL/GenBank/DDBJ databases">
        <title>The deep terrestrial virosphere.</title>
        <authorList>
            <person name="Holmfeldt K."/>
            <person name="Nilsson E."/>
            <person name="Simone D."/>
            <person name="Lopez-Fernandez M."/>
            <person name="Wu X."/>
            <person name="de Brujin I."/>
            <person name="Lundin D."/>
            <person name="Andersson A."/>
            <person name="Bertilsson S."/>
            <person name="Dopson M."/>
        </authorList>
    </citation>
    <scope>NUCLEOTIDE SEQUENCE</scope>
    <source>
        <strain evidence="2">MM415A00502</strain>
        <strain evidence="1">MM415B00571</strain>
    </source>
</reference>
<dbReference type="EMBL" id="MT142467">
    <property type="protein sequence ID" value="QJA81709.1"/>
    <property type="molecule type" value="Genomic_DNA"/>
</dbReference>
<gene>
    <name evidence="2" type="ORF">MM415A00502_0033</name>
    <name evidence="1" type="ORF">MM415B00571_0044</name>
</gene>
<sequence length="68" mass="7820">MKISKDAQIKLFEHRLRRLKGVYVQLGAILESIEAALDGQEPSDFMLSFPIVRRVYDLVCLSKNKEVL</sequence>
<name>A0A6M3J327_9ZZZZ</name>
<evidence type="ECO:0000313" key="2">
    <source>
        <dbReference type="EMBL" id="QJA81709.1"/>
    </source>
</evidence>
<protein>
    <submittedName>
        <fullName evidence="1">Uncharacterized protein</fullName>
    </submittedName>
</protein>
<dbReference type="AlphaFoldDB" id="A0A6M3J327"/>
<evidence type="ECO:0000313" key="1">
    <source>
        <dbReference type="EMBL" id="QJA63898.1"/>
    </source>
</evidence>
<dbReference type="EMBL" id="MT141508">
    <property type="protein sequence ID" value="QJA63898.1"/>
    <property type="molecule type" value="Genomic_DNA"/>
</dbReference>
<organism evidence="1">
    <name type="scientific">viral metagenome</name>
    <dbReference type="NCBI Taxonomy" id="1070528"/>
    <lineage>
        <taxon>unclassified sequences</taxon>
        <taxon>metagenomes</taxon>
        <taxon>organismal metagenomes</taxon>
    </lineage>
</organism>